<evidence type="ECO:0000313" key="3">
    <source>
        <dbReference type="Proteomes" id="UP001247620"/>
    </source>
</evidence>
<sequence>METIGNKSKTVINNDDSDLHNDEIGENTGEDTLLAKQAKFKPGEDEKQQASSNTDQGPAGENL</sequence>
<name>A0ABU1T7Y7_9SPHI</name>
<accession>A0ABU1T7Y7</accession>
<dbReference type="Proteomes" id="UP001247620">
    <property type="component" value="Unassembled WGS sequence"/>
</dbReference>
<keyword evidence="3" id="KW-1185">Reference proteome</keyword>
<feature type="compositionally biased region" description="Polar residues" evidence="1">
    <location>
        <begin position="1"/>
        <end position="14"/>
    </location>
</feature>
<organism evidence="2 3">
    <name type="scientific">Mucilaginibacter pocheonensis</name>
    <dbReference type="NCBI Taxonomy" id="398050"/>
    <lineage>
        <taxon>Bacteria</taxon>
        <taxon>Pseudomonadati</taxon>
        <taxon>Bacteroidota</taxon>
        <taxon>Sphingobacteriia</taxon>
        <taxon>Sphingobacteriales</taxon>
        <taxon>Sphingobacteriaceae</taxon>
        <taxon>Mucilaginibacter</taxon>
    </lineage>
</organism>
<gene>
    <name evidence="2" type="ORF">J2W55_001158</name>
</gene>
<evidence type="ECO:0000256" key="1">
    <source>
        <dbReference type="SAM" id="MobiDB-lite"/>
    </source>
</evidence>
<dbReference type="RefSeq" id="WP_310092955.1">
    <property type="nucleotide sequence ID" value="NZ_JAVDUU010000001.1"/>
</dbReference>
<dbReference type="EMBL" id="JAVDUU010000001">
    <property type="protein sequence ID" value="MDR6941330.1"/>
    <property type="molecule type" value="Genomic_DNA"/>
</dbReference>
<feature type="region of interest" description="Disordered" evidence="1">
    <location>
        <begin position="1"/>
        <end position="63"/>
    </location>
</feature>
<comment type="caution">
    <text evidence="2">The sequence shown here is derived from an EMBL/GenBank/DDBJ whole genome shotgun (WGS) entry which is preliminary data.</text>
</comment>
<proteinExistence type="predicted"/>
<protein>
    <submittedName>
        <fullName evidence="2">Uncharacterized protein</fullName>
    </submittedName>
</protein>
<reference evidence="2 3" key="1">
    <citation type="submission" date="2023-07" db="EMBL/GenBank/DDBJ databases">
        <title>Sorghum-associated microbial communities from plants grown in Nebraska, USA.</title>
        <authorList>
            <person name="Schachtman D."/>
        </authorList>
    </citation>
    <scope>NUCLEOTIDE SEQUENCE [LARGE SCALE GENOMIC DNA]</scope>
    <source>
        <strain evidence="2 3">3262</strain>
    </source>
</reference>
<evidence type="ECO:0000313" key="2">
    <source>
        <dbReference type="EMBL" id="MDR6941330.1"/>
    </source>
</evidence>